<dbReference type="InterPro" id="IPR018247">
    <property type="entry name" value="EF_Hand_1_Ca_BS"/>
</dbReference>
<feature type="domain" description="EF-hand" evidence="4">
    <location>
        <begin position="156"/>
        <end position="191"/>
    </location>
</feature>
<feature type="domain" description="EF-hand" evidence="4">
    <location>
        <begin position="193"/>
        <end position="228"/>
    </location>
</feature>
<feature type="domain" description="EF-hand" evidence="4">
    <location>
        <begin position="237"/>
        <end position="272"/>
    </location>
</feature>
<dbReference type="SUPFAM" id="SSF47473">
    <property type="entry name" value="EF-hand"/>
    <property type="match status" value="1"/>
</dbReference>
<dbReference type="FunFam" id="1.10.238.10:FF:000073">
    <property type="entry name" value="calcineurin B-like protein 3"/>
    <property type="match status" value="1"/>
</dbReference>
<dbReference type="GO" id="GO:0005509">
    <property type="term" value="F:calcium ion binding"/>
    <property type="evidence" value="ECO:0007669"/>
    <property type="project" value="InterPro"/>
</dbReference>
<reference evidence="5" key="1">
    <citation type="submission" date="2021-01" db="EMBL/GenBank/DDBJ databases">
        <title>Adiantum capillus-veneris genome.</title>
        <authorList>
            <person name="Fang Y."/>
            <person name="Liao Q."/>
        </authorList>
    </citation>
    <scope>NUCLEOTIDE SEQUENCE</scope>
    <source>
        <strain evidence="5">H3</strain>
        <tissue evidence="5">Leaf</tissue>
    </source>
</reference>
<evidence type="ECO:0000313" key="5">
    <source>
        <dbReference type="EMBL" id="KAI5076805.1"/>
    </source>
</evidence>
<organism evidence="5 6">
    <name type="scientific">Adiantum capillus-veneris</name>
    <name type="common">Maidenhair fern</name>
    <dbReference type="NCBI Taxonomy" id="13818"/>
    <lineage>
        <taxon>Eukaryota</taxon>
        <taxon>Viridiplantae</taxon>
        <taxon>Streptophyta</taxon>
        <taxon>Embryophyta</taxon>
        <taxon>Tracheophyta</taxon>
        <taxon>Polypodiopsida</taxon>
        <taxon>Polypodiidae</taxon>
        <taxon>Polypodiales</taxon>
        <taxon>Pteridineae</taxon>
        <taxon>Pteridaceae</taxon>
        <taxon>Vittarioideae</taxon>
        <taxon>Adiantum</taxon>
    </lineage>
</organism>
<name>A0A9D4UZS5_ADICA</name>
<keyword evidence="2" id="KW-0106">Calcium</keyword>
<dbReference type="GO" id="GO:0019900">
    <property type="term" value="F:kinase binding"/>
    <property type="evidence" value="ECO:0007669"/>
    <property type="project" value="InterPro"/>
</dbReference>
<dbReference type="PRINTS" id="PR00450">
    <property type="entry name" value="RECOVERIN"/>
</dbReference>
<dbReference type="EMBL" id="JABFUD020000008">
    <property type="protein sequence ID" value="KAI5076805.1"/>
    <property type="molecule type" value="Genomic_DNA"/>
</dbReference>
<dbReference type="InterPro" id="IPR011992">
    <property type="entry name" value="EF-hand-dom_pair"/>
</dbReference>
<gene>
    <name evidence="5" type="ORF">GOP47_0008870</name>
</gene>
<protein>
    <recommendedName>
        <fullName evidence="4">EF-hand domain-containing protein</fullName>
    </recommendedName>
</protein>
<proteinExistence type="inferred from homology"/>
<dbReference type="PANTHER" id="PTHR23056:SF44">
    <property type="entry name" value="CALCINEURIN B-LIKE PROTEIN 1"/>
    <property type="match status" value="1"/>
</dbReference>
<dbReference type="CDD" id="cd00051">
    <property type="entry name" value="EFh"/>
    <property type="match status" value="1"/>
</dbReference>
<comment type="caution">
    <text evidence="5">The sequence shown here is derived from an EMBL/GenBank/DDBJ whole genome shotgun (WGS) entry which is preliminary data.</text>
</comment>
<dbReference type="PROSITE" id="PS00018">
    <property type="entry name" value="EF_HAND_1"/>
    <property type="match status" value="1"/>
</dbReference>
<sequence>MYSNSACDISYISIATDLPADAPHTHPSHLVSFLFGPLKNFGDVHSPLMRHALQRLLHRSCSNLRLLPNKQGFLNKKTVYACQGTLCCYMGCFTSKPQKQLSGYKNPVALAAETSFSVSEVEALYELFKQISTSVTDDGVIHKEEFQFALFKNTKRENFFADRVFNVFDVKRDGVLEFGEFVRGLSVFHPNASEEEKIDFAFKLYDFRHSGHIGREEVKLMLVASMEESDMQLSDDVIDAILDKTFADADMNRDGKIDKDEWRNFVCRNPALIKMMTLPYLKDITTTFPSFIFHSEVDDSSV</sequence>
<dbReference type="OrthoDB" id="191686at2759"/>
<evidence type="ECO:0000259" key="4">
    <source>
        <dbReference type="PROSITE" id="PS50222"/>
    </source>
</evidence>
<dbReference type="InterPro" id="IPR002048">
    <property type="entry name" value="EF_hand_dom"/>
</dbReference>
<dbReference type="PANTHER" id="PTHR23056">
    <property type="entry name" value="CALCINEURIN B"/>
    <property type="match status" value="1"/>
</dbReference>
<comment type="similarity">
    <text evidence="3">Belongs to the calcineurin regulatory subunit family.</text>
</comment>
<dbReference type="Gene3D" id="1.10.238.10">
    <property type="entry name" value="EF-hand"/>
    <property type="match status" value="1"/>
</dbReference>
<dbReference type="Pfam" id="PF13202">
    <property type="entry name" value="EF-hand_5"/>
    <property type="match status" value="2"/>
</dbReference>
<dbReference type="PROSITE" id="PS50222">
    <property type="entry name" value="EF_HAND_2"/>
    <property type="match status" value="3"/>
</dbReference>
<dbReference type="GO" id="GO:0019722">
    <property type="term" value="P:calcium-mediated signaling"/>
    <property type="evidence" value="ECO:0007669"/>
    <property type="project" value="InterPro"/>
</dbReference>
<evidence type="ECO:0000256" key="1">
    <source>
        <dbReference type="ARBA" id="ARBA00022737"/>
    </source>
</evidence>
<keyword evidence="6" id="KW-1185">Reference proteome</keyword>
<dbReference type="InterPro" id="IPR045198">
    <property type="entry name" value="CNBL1-10"/>
</dbReference>
<dbReference type="Proteomes" id="UP000886520">
    <property type="component" value="Chromosome 8"/>
</dbReference>
<keyword evidence="1" id="KW-0677">Repeat</keyword>
<dbReference type="SMART" id="SM00054">
    <property type="entry name" value="EFh"/>
    <property type="match status" value="3"/>
</dbReference>
<accession>A0A9D4UZS5</accession>
<evidence type="ECO:0000256" key="2">
    <source>
        <dbReference type="ARBA" id="ARBA00022837"/>
    </source>
</evidence>
<evidence type="ECO:0000313" key="6">
    <source>
        <dbReference type="Proteomes" id="UP000886520"/>
    </source>
</evidence>
<evidence type="ECO:0000256" key="3">
    <source>
        <dbReference type="ARBA" id="ARBA00023774"/>
    </source>
</evidence>
<dbReference type="AlphaFoldDB" id="A0A9D4UZS5"/>